<accession>A0A2N6K5X2</accession>
<proteinExistence type="predicted"/>
<evidence type="ECO:0000313" key="2">
    <source>
        <dbReference type="Proteomes" id="UP000235036"/>
    </source>
</evidence>
<dbReference type="Proteomes" id="UP000235036">
    <property type="component" value="Unassembled WGS sequence"/>
</dbReference>
<gene>
    <name evidence="1" type="ORF">CEN44_07520</name>
</gene>
<name>A0A2N6K5X2_FISMU</name>
<keyword evidence="2" id="KW-1185">Reference proteome</keyword>
<organism evidence="1 2">
    <name type="scientific">Fischerella muscicola CCMEE 5323</name>
    <dbReference type="NCBI Taxonomy" id="2019572"/>
    <lineage>
        <taxon>Bacteria</taxon>
        <taxon>Bacillati</taxon>
        <taxon>Cyanobacteriota</taxon>
        <taxon>Cyanophyceae</taxon>
        <taxon>Nostocales</taxon>
        <taxon>Hapalosiphonaceae</taxon>
        <taxon>Fischerella</taxon>
    </lineage>
</organism>
<reference evidence="1 2" key="1">
    <citation type="submission" date="2017-08" db="EMBL/GenBank/DDBJ databases">
        <title>Genomes of Fischerella (Mastigocladus) sp. strains.</title>
        <authorList>
            <person name="Miller S.R."/>
        </authorList>
    </citation>
    <scope>NUCLEOTIDE SEQUENCE [LARGE SCALE GENOMIC DNA]</scope>
    <source>
        <strain evidence="1 2">CCMEE 5323</strain>
    </source>
</reference>
<evidence type="ECO:0000313" key="1">
    <source>
        <dbReference type="EMBL" id="PLZ91856.1"/>
    </source>
</evidence>
<dbReference type="AlphaFoldDB" id="A0A2N6K5X2"/>
<protein>
    <submittedName>
        <fullName evidence="1">Uncharacterized protein</fullName>
    </submittedName>
</protein>
<sequence>MVKNLLIMPGCYHHYLQTWQNILVDNIDSSQKILRSLYTDWGLAVAACVEGDIQRAIQIKPSNKTVTVVETFACKFVAYHEGCYQLQQYKWREAILPLNQAKSEIQASLNWQQEIDKLCTLQRQNISNFTEHLEFAQFWYDLLASQLARSYLAEYKAEQLREKLANETISSEKALRELQEIKKIDEYNPVVTDLIERVEVTQELKEIDRLLRNGQYETMVKRARLTHHERVRFIVANFFLEILIDGLKNGNLHDPKLIMQLGSWAYEICPNEPEFQAIYQSLRLR</sequence>
<dbReference type="EMBL" id="NRQW01000151">
    <property type="protein sequence ID" value="PLZ91856.1"/>
    <property type="molecule type" value="Genomic_DNA"/>
</dbReference>
<comment type="caution">
    <text evidence="1">The sequence shown here is derived from an EMBL/GenBank/DDBJ whole genome shotgun (WGS) entry which is preliminary data.</text>
</comment>